<keyword evidence="1" id="KW-0472">Membrane</keyword>
<accession>A0ABN9LWI7</accession>
<proteinExistence type="predicted"/>
<keyword evidence="1" id="KW-0812">Transmembrane</keyword>
<organism evidence="2 3">
    <name type="scientific">Ranitomeya imitator</name>
    <name type="common">mimic poison frog</name>
    <dbReference type="NCBI Taxonomy" id="111125"/>
    <lineage>
        <taxon>Eukaryota</taxon>
        <taxon>Metazoa</taxon>
        <taxon>Chordata</taxon>
        <taxon>Craniata</taxon>
        <taxon>Vertebrata</taxon>
        <taxon>Euteleostomi</taxon>
        <taxon>Amphibia</taxon>
        <taxon>Batrachia</taxon>
        <taxon>Anura</taxon>
        <taxon>Neobatrachia</taxon>
        <taxon>Hyloidea</taxon>
        <taxon>Dendrobatidae</taxon>
        <taxon>Dendrobatinae</taxon>
        <taxon>Ranitomeya</taxon>
    </lineage>
</organism>
<name>A0ABN9LWI7_9NEOB</name>
<keyword evidence="1" id="KW-1133">Transmembrane helix</keyword>
<dbReference type="EMBL" id="CAUEEQ010035413">
    <property type="protein sequence ID" value="CAJ0952674.1"/>
    <property type="molecule type" value="Genomic_DNA"/>
</dbReference>
<evidence type="ECO:0000256" key="1">
    <source>
        <dbReference type="SAM" id="Phobius"/>
    </source>
</evidence>
<protein>
    <submittedName>
        <fullName evidence="2">Uncharacterized protein</fullName>
    </submittedName>
</protein>
<sequence length="324" mass="36667">MQRMEPPYESKFKKGAQVMIKTFRKNGPWESNWEGPFEIIETMGQVMILMQRASNEEMDSNKSWNTKHHGLDGRESTPILQEKTFPRKSYYLMGITFLLLCTISTVIYAEDILHRGTNTSEVNEPFERTLHSRKPRGSSVQNLIDEDIPDNSVDITGNICMGCGVKCCIELHFIHDTNITLQATTGPEAGFIQLQGDYVHNNKTGTWECNPSDVLHWNIEIRGEEKAVCSGDITNDMIAKGKVGTSKTDIWLKTQLFGNILDPSLLSITEGDEDWVKTWNFQITREPVQVQVSVIFTVTNTIAPEVRVTPQAVDSQEKICLPCH</sequence>
<reference evidence="2" key="1">
    <citation type="submission" date="2023-07" db="EMBL/GenBank/DDBJ databases">
        <authorList>
            <person name="Stuckert A."/>
        </authorList>
    </citation>
    <scope>NUCLEOTIDE SEQUENCE</scope>
</reference>
<keyword evidence="3" id="KW-1185">Reference proteome</keyword>
<gene>
    <name evidence="2" type="ORF">RIMI_LOCUS13992582</name>
</gene>
<comment type="caution">
    <text evidence="2">The sequence shown here is derived from an EMBL/GenBank/DDBJ whole genome shotgun (WGS) entry which is preliminary data.</text>
</comment>
<dbReference type="Gene3D" id="2.30.30.850">
    <property type="match status" value="1"/>
</dbReference>
<evidence type="ECO:0000313" key="2">
    <source>
        <dbReference type="EMBL" id="CAJ0952674.1"/>
    </source>
</evidence>
<feature type="transmembrane region" description="Helical" evidence="1">
    <location>
        <begin position="90"/>
        <end position="109"/>
    </location>
</feature>
<evidence type="ECO:0000313" key="3">
    <source>
        <dbReference type="Proteomes" id="UP001176940"/>
    </source>
</evidence>
<dbReference type="Proteomes" id="UP001176940">
    <property type="component" value="Unassembled WGS sequence"/>
</dbReference>